<dbReference type="SUPFAM" id="SSF117856">
    <property type="entry name" value="AF0104/ALDC/Ptd012-like"/>
    <property type="match status" value="1"/>
</dbReference>
<keyword evidence="3" id="KW-1185">Reference proteome</keyword>
<evidence type="ECO:0000259" key="1">
    <source>
        <dbReference type="PROSITE" id="PS51742"/>
    </source>
</evidence>
<keyword evidence="2" id="KW-0238">DNA-binding</keyword>
<dbReference type="OrthoDB" id="5067836at2"/>
<dbReference type="Gene3D" id="3.30.1330.80">
    <property type="entry name" value="Hypothetical protein, similar to alpha- acetolactate decarboxylase, domain 2"/>
    <property type="match status" value="1"/>
</dbReference>
<dbReference type="GO" id="GO:0003677">
    <property type="term" value="F:DNA binding"/>
    <property type="evidence" value="ECO:0007669"/>
    <property type="project" value="UniProtKB-KW"/>
</dbReference>
<organism evidence="2 3">
    <name type="scientific">Herbiconiux ginsengi</name>
    <dbReference type="NCBI Taxonomy" id="381665"/>
    <lineage>
        <taxon>Bacteria</taxon>
        <taxon>Bacillati</taxon>
        <taxon>Actinomycetota</taxon>
        <taxon>Actinomycetes</taxon>
        <taxon>Micrococcales</taxon>
        <taxon>Microbacteriaceae</taxon>
        <taxon>Herbiconiux</taxon>
    </lineage>
</organism>
<dbReference type="AlphaFoldDB" id="A0A1H3TW21"/>
<name>A0A1H3TW21_9MICO</name>
<reference evidence="2 3" key="1">
    <citation type="submission" date="2016-10" db="EMBL/GenBank/DDBJ databases">
        <authorList>
            <person name="de Groot N.N."/>
        </authorList>
    </citation>
    <scope>NUCLEOTIDE SEQUENCE [LARGE SCALE GENOMIC DNA]</scope>
    <source>
        <strain evidence="2 3">CGMCC 4.3491</strain>
    </source>
</reference>
<proteinExistence type="predicted"/>
<dbReference type="STRING" id="381665.SAMN05216554_4532"/>
<dbReference type="InterPro" id="IPR005175">
    <property type="entry name" value="PPC_dom"/>
</dbReference>
<evidence type="ECO:0000313" key="2">
    <source>
        <dbReference type="EMBL" id="SDZ54302.1"/>
    </source>
</evidence>
<sequence>MFASQVVVGRTFVAVLEPGDDVLDSLAGVCARFGVDNAYIPVFLGAFAEITVIGAEHPPPDEDEPLQTSVVVRNCEGLGSGTVARGPEGPLVHLHVTVGAKGDSARATAGHVLAGTVQYPTEVIITEIVSPVLSRRPNDRARGLATLTFDAS</sequence>
<dbReference type="RefSeq" id="WP_092558128.1">
    <property type="nucleotide sequence ID" value="NZ_FNPZ01000008.1"/>
</dbReference>
<dbReference type="Proteomes" id="UP000198891">
    <property type="component" value="Unassembled WGS sequence"/>
</dbReference>
<dbReference type="PROSITE" id="PS51742">
    <property type="entry name" value="PPC"/>
    <property type="match status" value="1"/>
</dbReference>
<dbReference type="Pfam" id="PF03479">
    <property type="entry name" value="PCC"/>
    <property type="match status" value="1"/>
</dbReference>
<dbReference type="CDD" id="cd11378">
    <property type="entry name" value="DUF296"/>
    <property type="match status" value="1"/>
</dbReference>
<dbReference type="EMBL" id="FNPZ01000008">
    <property type="protein sequence ID" value="SDZ54302.1"/>
    <property type="molecule type" value="Genomic_DNA"/>
</dbReference>
<feature type="domain" description="PPC" evidence="1">
    <location>
        <begin position="6"/>
        <end position="150"/>
    </location>
</feature>
<gene>
    <name evidence="2" type="ORF">SAMN05216554_4532</name>
</gene>
<accession>A0A1H3TW21</accession>
<evidence type="ECO:0000313" key="3">
    <source>
        <dbReference type="Proteomes" id="UP000198891"/>
    </source>
</evidence>
<protein>
    <submittedName>
        <fullName evidence="2">Predicted DNA-binding protein with PD1-like DNA-binding motif</fullName>
    </submittedName>
</protein>